<gene>
    <name evidence="1" type="ORF">Lreu23DRAFT_4031</name>
</gene>
<dbReference type="Proteomes" id="UP000003853">
    <property type="component" value="Unassembled WGS sequence"/>
</dbReference>
<accession>B3XMG4</accession>
<dbReference type="EMBL" id="AAPZ02000001">
    <property type="protein sequence ID" value="EDX42515.1"/>
    <property type="molecule type" value="Genomic_DNA"/>
</dbReference>
<dbReference type="AlphaFoldDB" id="B3XMG4"/>
<evidence type="ECO:0000313" key="1">
    <source>
        <dbReference type="EMBL" id="EDX42515.1"/>
    </source>
</evidence>
<evidence type="ECO:0000313" key="2">
    <source>
        <dbReference type="Proteomes" id="UP000003853"/>
    </source>
</evidence>
<sequence length="50" mass="6211">MKQNKKQLPLDQVTAKKLKRLAWIYRHAENLQEKMLILRLFEFYYQIESD</sequence>
<organism evidence="1 2">
    <name type="scientific">Limosilactobacillus reuteri subsp. rodentium (strain DSM 17509 / CIP 109821 / 100-23)</name>
    <name type="common">Lactobacillus reuteri</name>
    <dbReference type="NCBI Taxonomy" id="349123"/>
    <lineage>
        <taxon>Bacteria</taxon>
        <taxon>Bacillati</taxon>
        <taxon>Bacillota</taxon>
        <taxon>Bacilli</taxon>
        <taxon>Lactobacillales</taxon>
        <taxon>Lactobacillaceae</taxon>
        <taxon>Limosilactobacillus</taxon>
    </lineage>
</organism>
<dbReference type="RefSeq" id="WP_003663978.1">
    <property type="nucleotide sequence ID" value="NZ_AAPZ02000001.1"/>
</dbReference>
<reference evidence="2" key="1">
    <citation type="submission" date="2008-06" db="EMBL/GenBank/DDBJ databases">
        <title>Permanent draft sequence of Lactobacillus reuteri 100-23.</title>
        <authorList>
            <consortium name="US DOE Joint Genome Institute"/>
            <person name="Copeland A."/>
            <person name="Lucas S."/>
            <person name="Lapidus A."/>
            <person name="Barry K."/>
            <person name="Detter J.C."/>
            <person name="Glavina del Rio T."/>
            <person name="Hammon N."/>
            <person name="Israni S."/>
            <person name="Dalin E."/>
            <person name="Tice H."/>
            <person name="Pitluck S."/>
            <person name="Sun H."/>
            <person name="Schmutz J."/>
            <person name="Larimer F."/>
            <person name="Land M."/>
            <person name="Hauser L."/>
            <person name="Walter J."/>
            <person name="Heng N.C.K."/>
            <person name="Tannock G.W."/>
            <person name="Richardson P."/>
        </authorList>
    </citation>
    <scope>NUCLEOTIDE SEQUENCE [LARGE SCALE GENOMIC DNA]</scope>
    <source>
        <strain evidence="2">DSM 17509 / CIP 109821 / 100-23</strain>
    </source>
</reference>
<name>B3XMG4_LIMR1</name>
<proteinExistence type="predicted"/>
<protein>
    <submittedName>
        <fullName evidence="1">Uncharacterized protein</fullName>
    </submittedName>
</protein>
<comment type="caution">
    <text evidence="1">The sequence shown here is derived from an EMBL/GenBank/DDBJ whole genome shotgun (WGS) entry which is preliminary data.</text>
</comment>